<evidence type="ECO:0000313" key="3">
    <source>
        <dbReference type="EMBL" id="MDN7794582.1"/>
    </source>
</evidence>
<gene>
    <name evidence="4" type="ORF">C6T65_11705</name>
    <name evidence="2" type="ORF">I5589_30530</name>
    <name evidence="3" type="ORF">QZM33_06335</name>
</gene>
<evidence type="ECO:0000256" key="1">
    <source>
        <dbReference type="SAM" id="MobiDB-lite"/>
    </source>
</evidence>
<evidence type="ECO:0000313" key="6">
    <source>
        <dbReference type="Proteomes" id="UP000808215"/>
    </source>
</evidence>
<evidence type="ECO:0000313" key="4">
    <source>
        <dbReference type="EMBL" id="PRH42226.1"/>
    </source>
</evidence>
<name>A0A118G1Y5_BURVI</name>
<dbReference type="Proteomes" id="UP000808215">
    <property type="component" value="Unassembled WGS sequence"/>
</dbReference>
<dbReference type="AlphaFoldDB" id="A0A118G1Y5"/>
<feature type="compositionally biased region" description="Pro residues" evidence="1">
    <location>
        <begin position="29"/>
        <end position="43"/>
    </location>
</feature>
<dbReference type="RefSeq" id="WP_014725235.1">
    <property type="nucleotide sequence ID" value="NZ_CAAAFK010000005.1"/>
</dbReference>
<reference evidence="3" key="3">
    <citation type="submission" date="2023-07" db="EMBL/GenBank/DDBJ databases">
        <title>A collection of bacterial strains from the Burkholderia cepacia Research Laboratory and Repository.</title>
        <authorList>
            <person name="Lipuma J."/>
            <person name="Spilker T."/>
            <person name="Caverly L."/>
        </authorList>
    </citation>
    <scope>NUCLEOTIDE SEQUENCE</scope>
    <source>
        <strain evidence="3">AU44268</strain>
    </source>
</reference>
<evidence type="ECO:0000313" key="5">
    <source>
        <dbReference type="Proteomes" id="UP000237632"/>
    </source>
</evidence>
<dbReference type="EMBL" id="JADVKH010000143">
    <property type="protein sequence ID" value="MBJ9691409.1"/>
    <property type="molecule type" value="Genomic_DNA"/>
</dbReference>
<dbReference type="Proteomes" id="UP001171620">
    <property type="component" value="Unassembled WGS sequence"/>
</dbReference>
<organism evidence="4 5">
    <name type="scientific">Burkholderia vietnamiensis</name>
    <dbReference type="NCBI Taxonomy" id="60552"/>
    <lineage>
        <taxon>Bacteria</taxon>
        <taxon>Pseudomonadati</taxon>
        <taxon>Pseudomonadota</taxon>
        <taxon>Betaproteobacteria</taxon>
        <taxon>Burkholderiales</taxon>
        <taxon>Burkholderiaceae</taxon>
        <taxon>Burkholderia</taxon>
        <taxon>Burkholderia cepacia complex</taxon>
    </lineage>
</organism>
<dbReference type="Proteomes" id="UP000237632">
    <property type="component" value="Unassembled WGS sequence"/>
</dbReference>
<sequence length="94" mass="10205">MTPPSQDVSIRKPASVAKAAEPSPTFWKPAPPIDVPAPQPEQQPMPDLRDFFAAAALQGLLSRDAGRNVSSIADYESKRAVTAYRLADEMLKAR</sequence>
<dbReference type="EMBL" id="PVHK01000083">
    <property type="protein sequence ID" value="PRH42226.1"/>
    <property type="molecule type" value="Genomic_DNA"/>
</dbReference>
<keyword evidence="6" id="KW-1185">Reference proteome</keyword>
<proteinExistence type="predicted"/>
<dbReference type="GeneID" id="45678827"/>
<protein>
    <submittedName>
        <fullName evidence="4">Uncharacterized protein</fullName>
    </submittedName>
</protein>
<feature type="region of interest" description="Disordered" evidence="1">
    <location>
        <begin position="1"/>
        <end position="47"/>
    </location>
</feature>
<comment type="caution">
    <text evidence="4">The sequence shown here is derived from an EMBL/GenBank/DDBJ whole genome shotgun (WGS) entry which is preliminary data.</text>
</comment>
<dbReference type="EMBL" id="JAUJRV010000003">
    <property type="protein sequence ID" value="MDN7794582.1"/>
    <property type="molecule type" value="Genomic_DNA"/>
</dbReference>
<accession>A0A118G1Y5</accession>
<reference evidence="2 6" key="2">
    <citation type="submission" date="2020-11" db="EMBL/GenBank/DDBJ databases">
        <title>Enhanced detection system for hospital associated transmission using whole genome sequencing surveillance.</title>
        <authorList>
            <person name="Harrison L.H."/>
            <person name="Van Tyne D."/>
            <person name="Marsh J.W."/>
            <person name="Griffith M.P."/>
            <person name="Snyder D.J."/>
            <person name="Cooper V.S."/>
            <person name="Mustapha M."/>
        </authorList>
    </citation>
    <scope>NUCLEOTIDE SEQUENCE [LARGE SCALE GENOMIC DNA]</scope>
    <source>
        <strain evidence="2 6">BC00020</strain>
    </source>
</reference>
<reference evidence="4 5" key="1">
    <citation type="submission" date="2018-03" db="EMBL/GenBank/DDBJ databases">
        <authorList>
            <person name="Nguyen K."/>
            <person name="Fouts D."/>
            <person name="Sutton G."/>
        </authorList>
    </citation>
    <scope>NUCLEOTIDE SEQUENCE [LARGE SCALE GENOMIC DNA]</scope>
    <source>
        <strain evidence="4 5">AU3578</strain>
    </source>
</reference>
<evidence type="ECO:0000313" key="2">
    <source>
        <dbReference type="EMBL" id="MBJ9691409.1"/>
    </source>
</evidence>